<dbReference type="Proteomes" id="UP000838412">
    <property type="component" value="Chromosome 8"/>
</dbReference>
<proteinExistence type="predicted"/>
<evidence type="ECO:0000313" key="2">
    <source>
        <dbReference type="EMBL" id="CAH1271822.1"/>
    </source>
</evidence>
<evidence type="ECO:0000313" key="3">
    <source>
        <dbReference type="Proteomes" id="UP000838412"/>
    </source>
</evidence>
<accession>A0A8K0F205</accession>
<sequence length="82" mass="8563">MMTPLVLCLLLSSMGGQATAQWSGNEIAGGVLGHETSDHCAICCASQAPYTMTCAQESQVSSLQSTVEQQQSLISSLQVGRT</sequence>
<keyword evidence="1" id="KW-0732">Signal</keyword>
<organism evidence="2 3">
    <name type="scientific">Branchiostoma lanceolatum</name>
    <name type="common">Common lancelet</name>
    <name type="synonym">Amphioxus lanceolatum</name>
    <dbReference type="NCBI Taxonomy" id="7740"/>
    <lineage>
        <taxon>Eukaryota</taxon>
        <taxon>Metazoa</taxon>
        <taxon>Chordata</taxon>
        <taxon>Cephalochordata</taxon>
        <taxon>Leptocardii</taxon>
        <taxon>Amphioxiformes</taxon>
        <taxon>Branchiostomatidae</taxon>
        <taxon>Branchiostoma</taxon>
    </lineage>
</organism>
<gene>
    <name evidence="2" type="primary">Hypp4712</name>
    <name evidence="2" type="ORF">BLAG_LOCUS23677</name>
</gene>
<evidence type="ECO:0000256" key="1">
    <source>
        <dbReference type="SAM" id="SignalP"/>
    </source>
</evidence>
<dbReference type="EMBL" id="OV696693">
    <property type="protein sequence ID" value="CAH1271822.1"/>
    <property type="molecule type" value="Genomic_DNA"/>
</dbReference>
<name>A0A8K0F205_BRALA</name>
<feature type="chain" id="PRO_5035482847" evidence="1">
    <location>
        <begin position="21"/>
        <end position="82"/>
    </location>
</feature>
<dbReference type="AlphaFoldDB" id="A0A8K0F205"/>
<protein>
    <submittedName>
        <fullName evidence="2">Hypp4712 protein</fullName>
    </submittedName>
</protein>
<reference evidence="2" key="1">
    <citation type="submission" date="2022-01" db="EMBL/GenBank/DDBJ databases">
        <authorList>
            <person name="Braso-Vives M."/>
        </authorList>
    </citation>
    <scope>NUCLEOTIDE SEQUENCE</scope>
</reference>
<keyword evidence="3" id="KW-1185">Reference proteome</keyword>
<feature type="signal peptide" evidence="1">
    <location>
        <begin position="1"/>
        <end position="20"/>
    </location>
</feature>